<keyword evidence="11 15" id="KW-0456">Lyase</keyword>
<dbReference type="InterPro" id="IPR010663">
    <property type="entry name" value="Znf_FPG/IleRS"/>
</dbReference>
<evidence type="ECO:0000256" key="9">
    <source>
        <dbReference type="ARBA" id="ARBA00023125"/>
    </source>
</evidence>
<dbReference type="GO" id="GO:0003690">
    <property type="term" value="F:double-stranded DNA binding"/>
    <property type="evidence" value="ECO:0007669"/>
    <property type="project" value="UniProtKB-ARBA"/>
</dbReference>
<dbReference type="FunCoup" id="A0A540VAG5">
    <property type="interactions" value="332"/>
</dbReference>
<dbReference type="GO" id="GO:0008270">
    <property type="term" value="F:zinc ion binding"/>
    <property type="evidence" value="ECO:0007669"/>
    <property type="project" value="UniProtKB-UniRule"/>
</dbReference>
<dbReference type="GO" id="GO:0140078">
    <property type="term" value="F:class I DNA-(apurinic or apyrimidinic site) endonuclease activity"/>
    <property type="evidence" value="ECO:0007669"/>
    <property type="project" value="UniProtKB-EC"/>
</dbReference>
<evidence type="ECO:0000256" key="12">
    <source>
        <dbReference type="ARBA" id="ARBA00023268"/>
    </source>
</evidence>
<dbReference type="RefSeq" id="WP_141611889.1">
    <property type="nucleotide sequence ID" value="NZ_VIGC02000033.1"/>
</dbReference>
<dbReference type="Pfam" id="PF01149">
    <property type="entry name" value="Fapy_DNA_glyco"/>
    <property type="match status" value="1"/>
</dbReference>
<comment type="catalytic activity">
    <reaction evidence="14 15">
        <text>2'-deoxyribonucleotide-(2'-deoxyribose 5'-phosphate)-2'-deoxyribonucleotide-DNA = a 3'-end 2'-deoxyribonucleotide-(2,3-dehydro-2,3-deoxyribose 5'-phosphate)-DNA + a 5'-end 5'-phospho-2'-deoxyribonucleoside-DNA + H(+)</text>
        <dbReference type="Rhea" id="RHEA:66592"/>
        <dbReference type="Rhea" id="RHEA-COMP:13180"/>
        <dbReference type="Rhea" id="RHEA-COMP:16897"/>
        <dbReference type="Rhea" id="RHEA-COMP:17067"/>
        <dbReference type="ChEBI" id="CHEBI:15378"/>
        <dbReference type="ChEBI" id="CHEBI:136412"/>
        <dbReference type="ChEBI" id="CHEBI:157695"/>
        <dbReference type="ChEBI" id="CHEBI:167181"/>
        <dbReference type="EC" id="4.2.99.18"/>
    </reaction>
</comment>
<gene>
    <name evidence="15 19" type="primary">mutM</name>
    <name evidence="15" type="synonym">fpg</name>
    <name evidence="19" type="ORF">FKZ61_19750</name>
</gene>
<accession>A0A540VAG5</accession>
<keyword evidence="4 15" id="KW-0479">Metal-binding</keyword>
<evidence type="ECO:0000256" key="6">
    <source>
        <dbReference type="ARBA" id="ARBA00022771"/>
    </source>
</evidence>
<sequence length="281" mass="30521">MPELPEVETYLRELEPTLTGRRVTAVQVFWPRTIATPSVDAFCQGMGGQVFAHFGRRGKFMLLGLAGGDTLIVHLRMTGRLHLEPASTGPSPHTHVVMALDDGRALHYTDTRKFGRLWLVSDPETVLGHLGPEPLDTDFTAAYLTGRLAGRRASIKALLLDQGVVAGVGNIYADEALFLAGIHPARPAGSLAPAEVERLCGAVTSVLQQAIERQGSSLGDSPWQNYRRPNGQPGSFQDEHKVFQRTGQPCVRCGQPIQRMVIAQRGTHFCPHCQPLAGHPG</sequence>
<dbReference type="EC" id="3.2.2.23" evidence="15"/>
<reference evidence="19 20" key="1">
    <citation type="submission" date="2019-06" db="EMBL/GenBank/DDBJ databases">
        <title>Genome sequence of Litorilinea aerophila BAA-2444.</title>
        <authorList>
            <person name="Maclea K.S."/>
            <person name="Maurais E.G."/>
            <person name="Iannazzi L.C."/>
        </authorList>
    </citation>
    <scope>NUCLEOTIDE SEQUENCE [LARGE SCALE GENOMIC DNA]</scope>
    <source>
        <strain evidence="19 20">ATCC BAA-2444</strain>
    </source>
</reference>
<keyword evidence="5 15" id="KW-0227">DNA damage</keyword>
<dbReference type="Pfam" id="PF06831">
    <property type="entry name" value="H2TH"/>
    <property type="match status" value="1"/>
</dbReference>
<keyword evidence="12 15" id="KW-0511">Multifunctional enzyme</keyword>
<dbReference type="SMART" id="SM01232">
    <property type="entry name" value="H2TH"/>
    <property type="match status" value="1"/>
</dbReference>
<name>A0A540VAG5_9CHLR</name>
<evidence type="ECO:0000256" key="8">
    <source>
        <dbReference type="ARBA" id="ARBA00022833"/>
    </source>
</evidence>
<dbReference type="PROSITE" id="PS01242">
    <property type="entry name" value="ZF_FPG_1"/>
    <property type="match status" value="1"/>
</dbReference>
<dbReference type="FunFam" id="1.10.8.50:FF:000003">
    <property type="entry name" value="Formamidopyrimidine-DNA glycosylase"/>
    <property type="match status" value="1"/>
</dbReference>
<feature type="active site" description="Proton donor; for beta-elimination activity" evidence="15">
    <location>
        <position position="59"/>
    </location>
</feature>
<dbReference type="AlphaFoldDB" id="A0A540VAG5"/>
<dbReference type="EC" id="4.2.99.18" evidence="15"/>
<feature type="region of interest" description="Disordered" evidence="16">
    <location>
        <begin position="214"/>
        <end position="237"/>
    </location>
</feature>
<comment type="cofactor">
    <cofactor evidence="15">
        <name>Zn(2+)</name>
        <dbReference type="ChEBI" id="CHEBI:29105"/>
    </cofactor>
    <text evidence="15">Binds 1 zinc ion per subunit.</text>
</comment>
<dbReference type="InterPro" id="IPR035937">
    <property type="entry name" value="FPG_N"/>
</dbReference>
<feature type="active site" description="Schiff-base intermediate with DNA" evidence="15">
    <location>
        <position position="2"/>
    </location>
</feature>
<evidence type="ECO:0000256" key="5">
    <source>
        <dbReference type="ARBA" id="ARBA00022763"/>
    </source>
</evidence>
<dbReference type="HAMAP" id="MF_00103">
    <property type="entry name" value="Fapy_DNA_glycosyl"/>
    <property type="match status" value="1"/>
</dbReference>
<dbReference type="SUPFAM" id="SSF81624">
    <property type="entry name" value="N-terminal domain of MutM-like DNA repair proteins"/>
    <property type="match status" value="1"/>
</dbReference>
<dbReference type="Pfam" id="PF06827">
    <property type="entry name" value="zf-FPG_IleRS"/>
    <property type="match status" value="1"/>
</dbReference>
<dbReference type="InterPro" id="IPR015887">
    <property type="entry name" value="DNA_glyclase_Znf_dom_DNA_BS"/>
</dbReference>
<dbReference type="PANTHER" id="PTHR22993">
    <property type="entry name" value="FORMAMIDOPYRIMIDINE-DNA GLYCOSYLASE"/>
    <property type="match status" value="1"/>
</dbReference>
<evidence type="ECO:0000256" key="16">
    <source>
        <dbReference type="SAM" id="MobiDB-lite"/>
    </source>
</evidence>
<keyword evidence="6 15" id="KW-0863">Zinc-finger</keyword>
<keyword evidence="7 15" id="KW-0378">Hydrolase</keyword>
<evidence type="ECO:0000256" key="2">
    <source>
        <dbReference type="ARBA" id="ARBA00009409"/>
    </source>
</evidence>
<evidence type="ECO:0000256" key="1">
    <source>
        <dbReference type="ARBA" id="ARBA00001668"/>
    </source>
</evidence>
<keyword evidence="13 15" id="KW-0326">Glycosidase</keyword>
<evidence type="ECO:0000313" key="20">
    <source>
        <dbReference type="Proteomes" id="UP000317371"/>
    </source>
</evidence>
<dbReference type="InterPro" id="IPR010979">
    <property type="entry name" value="Ribosomal_uS13-like_H2TH"/>
</dbReference>
<feature type="active site" description="Proton donor" evidence="15">
    <location>
        <position position="3"/>
    </location>
</feature>
<dbReference type="InterPro" id="IPR012319">
    <property type="entry name" value="FPG_cat"/>
</dbReference>
<dbReference type="EMBL" id="VIGC01000033">
    <property type="protein sequence ID" value="TQE93749.1"/>
    <property type="molecule type" value="Genomic_DNA"/>
</dbReference>
<dbReference type="PROSITE" id="PS51066">
    <property type="entry name" value="ZF_FPG_2"/>
    <property type="match status" value="1"/>
</dbReference>
<evidence type="ECO:0000256" key="3">
    <source>
        <dbReference type="ARBA" id="ARBA00011245"/>
    </source>
</evidence>
<comment type="caution">
    <text evidence="19">The sequence shown here is derived from an EMBL/GenBank/DDBJ whole genome shotgun (WGS) entry which is preliminary data.</text>
</comment>
<keyword evidence="9 15" id="KW-0238">DNA-binding</keyword>
<dbReference type="GO" id="GO:0006284">
    <property type="term" value="P:base-excision repair"/>
    <property type="evidence" value="ECO:0007669"/>
    <property type="project" value="InterPro"/>
</dbReference>
<comment type="subunit">
    <text evidence="3 15">Monomer.</text>
</comment>
<evidence type="ECO:0000256" key="13">
    <source>
        <dbReference type="ARBA" id="ARBA00023295"/>
    </source>
</evidence>
<feature type="domain" description="Formamidopyrimidine-DNA glycosylase catalytic" evidence="18">
    <location>
        <begin position="2"/>
        <end position="115"/>
    </location>
</feature>
<comment type="catalytic activity">
    <reaction evidence="1 15">
        <text>Hydrolysis of DNA containing ring-opened 7-methylguanine residues, releasing 2,6-diamino-4-hydroxy-5-(N-methyl)formamidopyrimidine.</text>
        <dbReference type="EC" id="3.2.2.23"/>
    </reaction>
</comment>
<dbReference type="InterPro" id="IPR015886">
    <property type="entry name" value="H2TH_FPG"/>
</dbReference>
<feature type="binding site" evidence="15">
    <location>
        <position position="151"/>
    </location>
    <ligand>
        <name>DNA</name>
        <dbReference type="ChEBI" id="CHEBI:16991"/>
    </ligand>
</feature>
<dbReference type="Proteomes" id="UP000317371">
    <property type="component" value="Unassembled WGS sequence"/>
</dbReference>
<proteinExistence type="inferred from homology"/>
<dbReference type="InterPro" id="IPR000214">
    <property type="entry name" value="Znf_DNA_glyclase/AP_lyase"/>
</dbReference>
<evidence type="ECO:0000256" key="10">
    <source>
        <dbReference type="ARBA" id="ARBA00023204"/>
    </source>
</evidence>
<evidence type="ECO:0000256" key="14">
    <source>
        <dbReference type="ARBA" id="ARBA00044632"/>
    </source>
</evidence>
<dbReference type="NCBIfam" id="NF002211">
    <property type="entry name" value="PRK01103.1"/>
    <property type="match status" value="1"/>
</dbReference>
<dbReference type="CDD" id="cd08966">
    <property type="entry name" value="EcFpg-like_N"/>
    <property type="match status" value="1"/>
</dbReference>
<dbReference type="InParanoid" id="A0A540VAG5"/>
<evidence type="ECO:0000313" key="19">
    <source>
        <dbReference type="EMBL" id="TQE93749.1"/>
    </source>
</evidence>
<feature type="binding site" evidence="15">
    <location>
        <position position="112"/>
    </location>
    <ligand>
        <name>DNA</name>
        <dbReference type="ChEBI" id="CHEBI:16991"/>
    </ligand>
</feature>
<dbReference type="GO" id="GO:0003684">
    <property type="term" value="F:damaged DNA binding"/>
    <property type="evidence" value="ECO:0007669"/>
    <property type="project" value="InterPro"/>
</dbReference>
<dbReference type="SMART" id="SM00898">
    <property type="entry name" value="Fapy_DNA_glyco"/>
    <property type="match status" value="1"/>
</dbReference>
<evidence type="ECO:0000256" key="11">
    <source>
        <dbReference type="ARBA" id="ARBA00023239"/>
    </source>
</evidence>
<dbReference type="SUPFAM" id="SSF46946">
    <property type="entry name" value="S13-like H2TH domain"/>
    <property type="match status" value="1"/>
</dbReference>
<dbReference type="GO" id="GO:0034039">
    <property type="term" value="F:8-oxo-7,8-dihydroguanine DNA N-glycosylase activity"/>
    <property type="evidence" value="ECO:0007669"/>
    <property type="project" value="TreeGrafter"/>
</dbReference>
<dbReference type="Gene3D" id="1.10.8.50">
    <property type="match status" value="1"/>
</dbReference>
<keyword evidence="10 15" id="KW-0234">DNA repair</keyword>
<feature type="binding site" evidence="15">
    <location>
        <position position="93"/>
    </location>
    <ligand>
        <name>DNA</name>
        <dbReference type="ChEBI" id="CHEBI:16991"/>
    </ligand>
</feature>
<feature type="compositionally biased region" description="Polar residues" evidence="16">
    <location>
        <begin position="214"/>
        <end position="224"/>
    </location>
</feature>
<feature type="active site" description="Proton donor; for delta-elimination activity" evidence="15">
    <location>
        <position position="265"/>
    </location>
</feature>
<dbReference type="PANTHER" id="PTHR22993:SF9">
    <property type="entry name" value="FORMAMIDOPYRIMIDINE-DNA GLYCOSYLASE"/>
    <property type="match status" value="1"/>
</dbReference>
<comment type="similarity">
    <text evidence="2 15">Belongs to the FPG family.</text>
</comment>
<evidence type="ECO:0000259" key="18">
    <source>
        <dbReference type="PROSITE" id="PS51068"/>
    </source>
</evidence>
<protein>
    <recommendedName>
        <fullName evidence="15">Formamidopyrimidine-DNA glycosylase</fullName>
        <shortName evidence="15">Fapy-DNA glycosylase</shortName>
        <ecNumber evidence="15">3.2.2.23</ecNumber>
    </recommendedName>
    <alternativeName>
        <fullName evidence="15">DNA-(apurinic or apyrimidinic site) lyase MutM</fullName>
        <shortName evidence="15">AP lyase MutM</shortName>
        <ecNumber evidence="15">4.2.99.18</ecNumber>
    </alternativeName>
</protein>
<dbReference type="Gene3D" id="3.20.190.10">
    <property type="entry name" value="MutM-like, N-terminal"/>
    <property type="match status" value="1"/>
</dbReference>
<evidence type="ECO:0000256" key="7">
    <source>
        <dbReference type="ARBA" id="ARBA00022801"/>
    </source>
</evidence>
<keyword evidence="8 15" id="KW-0862">Zinc</keyword>
<evidence type="ECO:0000259" key="17">
    <source>
        <dbReference type="PROSITE" id="PS51066"/>
    </source>
</evidence>
<keyword evidence="20" id="KW-1185">Reference proteome</keyword>
<dbReference type="SUPFAM" id="SSF57716">
    <property type="entry name" value="Glucocorticoid receptor-like (DNA-binding domain)"/>
    <property type="match status" value="1"/>
</dbReference>
<feature type="domain" description="FPG-type" evidence="17">
    <location>
        <begin position="241"/>
        <end position="275"/>
    </location>
</feature>
<evidence type="ECO:0000256" key="15">
    <source>
        <dbReference type="HAMAP-Rule" id="MF_00103"/>
    </source>
</evidence>
<comment type="function">
    <text evidence="15">Involved in base excision repair of DNA damaged by oxidation or by mutagenic agents. Acts as DNA glycosylase that recognizes and removes damaged bases. Has a preference for oxidized purines, such as 7,8-dihydro-8-oxoguanine (8-oxoG). Has AP (apurinic/apyrimidinic) lyase activity and introduces nicks in the DNA strand. Cleaves the DNA backbone by beta-delta elimination to generate a single-strand break at the site of the removed base with both 3'- and 5'-phosphates.</text>
</comment>
<organism evidence="19 20">
    <name type="scientific">Litorilinea aerophila</name>
    <dbReference type="NCBI Taxonomy" id="1204385"/>
    <lineage>
        <taxon>Bacteria</taxon>
        <taxon>Bacillati</taxon>
        <taxon>Chloroflexota</taxon>
        <taxon>Caldilineae</taxon>
        <taxon>Caldilineales</taxon>
        <taxon>Caldilineaceae</taxon>
        <taxon>Litorilinea</taxon>
    </lineage>
</organism>
<dbReference type="InterPro" id="IPR020629">
    <property type="entry name" value="FPG_Glyclase"/>
</dbReference>
<dbReference type="OrthoDB" id="9800855at2"/>
<dbReference type="PROSITE" id="PS51068">
    <property type="entry name" value="FPG_CAT"/>
    <property type="match status" value="1"/>
</dbReference>
<evidence type="ECO:0000256" key="4">
    <source>
        <dbReference type="ARBA" id="ARBA00022723"/>
    </source>
</evidence>
<dbReference type="NCBIfam" id="TIGR00577">
    <property type="entry name" value="fpg"/>
    <property type="match status" value="1"/>
</dbReference>